<keyword evidence="11 14" id="KW-0472">Membrane</keyword>
<keyword evidence="3 14" id="KW-0813">Transport</keyword>
<evidence type="ECO:0000256" key="15">
    <source>
        <dbReference type="RuleBase" id="RU003357"/>
    </source>
</evidence>
<dbReference type="InterPro" id="IPR010105">
    <property type="entry name" value="TonB_sidphr_rcpt"/>
</dbReference>
<evidence type="ECO:0000256" key="5">
    <source>
        <dbReference type="ARBA" id="ARBA00022496"/>
    </source>
</evidence>
<dbReference type="Pfam" id="PF07715">
    <property type="entry name" value="Plug"/>
    <property type="match status" value="1"/>
</dbReference>
<evidence type="ECO:0000256" key="2">
    <source>
        <dbReference type="ARBA" id="ARBA00009810"/>
    </source>
</evidence>
<dbReference type="NCBIfam" id="TIGR01783">
    <property type="entry name" value="TonB-siderophor"/>
    <property type="match status" value="1"/>
</dbReference>
<dbReference type="SUPFAM" id="SSF56935">
    <property type="entry name" value="Porins"/>
    <property type="match status" value="1"/>
</dbReference>
<keyword evidence="6 14" id="KW-0812">Transmembrane</keyword>
<dbReference type="GO" id="GO:0009279">
    <property type="term" value="C:cell outer membrane"/>
    <property type="evidence" value="ECO:0007669"/>
    <property type="project" value="UniProtKB-SubCell"/>
</dbReference>
<dbReference type="Gene3D" id="2.40.170.20">
    <property type="entry name" value="TonB-dependent receptor, beta-barrel domain"/>
    <property type="match status" value="1"/>
</dbReference>
<dbReference type="GO" id="GO:0015344">
    <property type="term" value="F:siderophore uptake transmembrane transporter activity"/>
    <property type="evidence" value="ECO:0007669"/>
    <property type="project" value="TreeGrafter"/>
</dbReference>
<reference evidence="18 19" key="1">
    <citation type="submission" date="2016-03" db="EMBL/GenBank/DDBJ databases">
        <authorList>
            <consortium name="Pathogen Informatics"/>
        </authorList>
    </citation>
    <scope>NUCLEOTIDE SEQUENCE [LARGE SCALE GENOMIC DNA]</scope>
    <source>
        <strain evidence="18 19">NCTC13364</strain>
    </source>
</reference>
<evidence type="ECO:0000259" key="16">
    <source>
        <dbReference type="Pfam" id="PF00593"/>
    </source>
</evidence>
<evidence type="ECO:0000256" key="14">
    <source>
        <dbReference type="PROSITE-ProRule" id="PRU01360"/>
    </source>
</evidence>
<name>A0A157LGV3_9BORD</name>
<accession>A0A157LGV3</accession>
<dbReference type="EMBL" id="FKBS01000007">
    <property type="protein sequence ID" value="SAH96005.1"/>
    <property type="molecule type" value="Genomic_DNA"/>
</dbReference>
<dbReference type="PANTHER" id="PTHR32552">
    <property type="entry name" value="FERRICHROME IRON RECEPTOR-RELATED"/>
    <property type="match status" value="1"/>
</dbReference>
<proteinExistence type="inferred from homology"/>
<keyword evidence="8" id="KW-0408">Iron</keyword>
<dbReference type="GO" id="GO:0015891">
    <property type="term" value="P:siderophore transport"/>
    <property type="evidence" value="ECO:0007669"/>
    <property type="project" value="InterPro"/>
</dbReference>
<evidence type="ECO:0000313" key="19">
    <source>
        <dbReference type="Proteomes" id="UP000077037"/>
    </source>
</evidence>
<evidence type="ECO:0000256" key="1">
    <source>
        <dbReference type="ARBA" id="ARBA00004571"/>
    </source>
</evidence>
<dbReference type="OrthoDB" id="127311at2"/>
<evidence type="ECO:0000256" key="11">
    <source>
        <dbReference type="ARBA" id="ARBA00023136"/>
    </source>
</evidence>
<dbReference type="InterPro" id="IPR036942">
    <property type="entry name" value="Beta-barrel_TonB_sf"/>
</dbReference>
<dbReference type="Pfam" id="PF00593">
    <property type="entry name" value="TonB_dep_Rec_b-barrel"/>
    <property type="match status" value="1"/>
</dbReference>
<dbReference type="InterPro" id="IPR000531">
    <property type="entry name" value="Beta-barrel_TonB"/>
</dbReference>
<evidence type="ECO:0000256" key="10">
    <source>
        <dbReference type="ARBA" id="ARBA00023077"/>
    </source>
</evidence>
<dbReference type="Proteomes" id="UP000077037">
    <property type="component" value="Unassembled WGS sequence"/>
</dbReference>
<dbReference type="InterPro" id="IPR012910">
    <property type="entry name" value="Plug_dom"/>
</dbReference>
<dbReference type="FunFam" id="2.40.170.20:FF:000005">
    <property type="entry name" value="TonB-dependent siderophore receptor"/>
    <property type="match status" value="1"/>
</dbReference>
<dbReference type="GO" id="GO:0038023">
    <property type="term" value="F:signaling receptor activity"/>
    <property type="evidence" value="ECO:0007669"/>
    <property type="project" value="InterPro"/>
</dbReference>
<keyword evidence="4 14" id="KW-1134">Transmembrane beta strand</keyword>
<dbReference type="PROSITE" id="PS52016">
    <property type="entry name" value="TONB_DEPENDENT_REC_3"/>
    <property type="match status" value="1"/>
</dbReference>
<organism evidence="18 19">
    <name type="scientific">Bordetella ansorpii</name>
    <dbReference type="NCBI Taxonomy" id="288768"/>
    <lineage>
        <taxon>Bacteria</taxon>
        <taxon>Pseudomonadati</taxon>
        <taxon>Pseudomonadota</taxon>
        <taxon>Betaproteobacteria</taxon>
        <taxon>Burkholderiales</taxon>
        <taxon>Alcaligenaceae</taxon>
        <taxon>Bordetella</taxon>
    </lineage>
</organism>
<evidence type="ECO:0000256" key="6">
    <source>
        <dbReference type="ARBA" id="ARBA00022692"/>
    </source>
</evidence>
<dbReference type="CDD" id="cd01347">
    <property type="entry name" value="ligand_gated_channel"/>
    <property type="match status" value="1"/>
</dbReference>
<evidence type="ECO:0000259" key="17">
    <source>
        <dbReference type="Pfam" id="PF07715"/>
    </source>
</evidence>
<dbReference type="FunFam" id="2.170.130.10:FF:000001">
    <property type="entry name" value="Catecholate siderophore TonB-dependent receptor"/>
    <property type="match status" value="1"/>
</dbReference>
<dbReference type="InterPro" id="IPR039426">
    <property type="entry name" value="TonB-dep_rcpt-like"/>
</dbReference>
<evidence type="ECO:0000256" key="7">
    <source>
        <dbReference type="ARBA" id="ARBA00022729"/>
    </source>
</evidence>
<keyword evidence="9" id="KW-0406">Ion transport</keyword>
<comment type="subcellular location">
    <subcellularLocation>
        <location evidence="1 14">Cell outer membrane</location>
        <topology evidence="1 14">Multi-pass membrane protein</topology>
    </subcellularLocation>
</comment>
<feature type="domain" description="TonB-dependent receptor plug" evidence="17">
    <location>
        <begin position="68"/>
        <end position="174"/>
    </location>
</feature>
<evidence type="ECO:0000256" key="13">
    <source>
        <dbReference type="ARBA" id="ARBA00023237"/>
    </source>
</evidence>
<dbReference type="InterPro" id="IPR037066">
    <property type="entry name" value="Plug_dom_sf"/>
</dbReference>
<evidence type="ECO:0000256" key="8">
    <source>
        <dbReference type="ARBA" id="ARBA00023004"/>
    </source>
</evidence>
<evidence type="ECO:0000256" key="12">
    <source>
        <dbReference type="ARBA" id="ARBA00023170"/>
    </source>
</evidence>
<sequence length="718" mass="77750">MAIDVREAVMLGTVSGCLALAGTVQAQQQNTVQLSPVIVKGEAPDPTDTSDRLFVPAAASATKSGTPVAETAQSVSTITRKQMDDQAAQTVGEALRYTSGVLSDRDSNTRYDSIFLRGFGAFGTATSYVNFLDGLKLPRGQAFAQASIDPYLLDRIDVLKGPSALLYGQVSPGGLVNQVSRAPSAQPAREILLETGSDGRAQAGFGTRGALNESGTLQYSLNAIGRRADTRYDGVREGRYAVAPSITWQPDADTSLTLSAYYQKDPYGGYFNSLYPRFLAPAEYKHALGRKLNIGDPDFDSFEREQHGIGYQFEHRANALLTLRSRLRYSDVDSDFRSLQMAAPLAADGTIARQALRSIESVKGVSMDNQAQFDFATGSVRHTLLTGLDYQHARSDWAYDWGPAPALNVLNPQYGQAIGALTTIIDSGQTLRQTGAYVQDQLKFGGWRGMLGVRHDWTSQDTENRLAGASTEQNNEATSYRAGLLYQFDNGLAPYASYSTSFEPNVGVDATGKPFVPSKASQYEVGLKFQPNGLDALFTVSAFDIRQRDALVPDTLGFNTQEGRIRSRGLEFEARGQVTSALELVAALTLLDTKVTQAAVPGNSGKHPQAVPDYYGSLWANYSFAPDVLPGVKLGAGVRVVGSSYADNANQVKADGYTLIDAALRYDFGASIPSLKGLEGRLNVNNLFDKTYYSSCSSNFYCQYGNGRQIIAGVRYRW</sequence>
<feature type="domain" description="TonB-dependent receptor-like beta-barrel" evidence="16">
    <location>
        <begin position="247"/>
        <end position="687"/>
    </location>
</feature>
<keyword evidence="13 14" id="KW-0998">Cell outer membrane</keyword>
<keyword evidence="10 15" id="KW-0798">TonB box</keyword>
<evidence type="ECO:0000313" key="18">
    <source>
        <dbReference type="EMBL" id="SAH96005.1"/>
    </source>
</evidence>
<protein>
    <submittedName>
        <fullName evidence="18">TonB-dependent siderophore receptor</fullName>
    </submittedName>
</protein>
<dbReference type="AlphaFoldDB" id="A0A157LGV3"/>
<evidence type="ECO:0000256" key="4">
    <source>
        <dbReference type="ARBA" id="ARBA00022452"/>
    </source>
</evidence>
<dbReference type="RefSeq" id="WP_066408266.1">
    <property type="nucleotide sequence ID" value="NZ_FKBS01000007.1"/>
</dbReference>
<gene>
    <name evidence="18" type="primary">bfrH_1</name>
    <name evidence="18" type="ORF">SAMEA1982600_00746</name>
</gene>
<keyword evidence="12 18" id="KW-0675">Receptor</keyword>
<comment type="similarity">
    <text evidence="2 14 15">Belongs to the TonB-dependent receptor family.</text>
</comment>
<evidence type="ECO:0000256" key="3">
    <source>
        <dbReference type="ARBA" id="ARBA00022448"/>
    </source>
</evidence>
<dbReference type="Gene3D" id="2.170.130.10">
    <property type="entry name" value="TonB-dependent receptor, plug domain"/>
    <property type="match status" value="1"/>
</dbReference>
<keyword evidence="5" id="KW-0410">Iron transport</keyword>
<keyword evidence="7" id="KW-0732">Signal</keyword>
<dbReference type="PANTHER" id="PTHR32552:SF68">
    <property type="entry name" value="FERRICHROME OUTER MEMBRANE TRANSPORTER_PHAGE RECEPTOR"/>
    <property type="match status" value="1"/>
</dbReference>
<evidence type="ECO:0000256" key="9">
    <source>
        <dbReference type="ARBA" id="ARBA00023065"/>
    </source>
</evidence>